<dbReference type="EMBL" id="JABUFE010000003">
    <property type="protein sequence ID" value="NSX54474.1"/>
    <property type="molecule type" value="Genomic_DNA"/>
</dbReference>
<keyword evidence="4" id="KW-1185">Reference proteome</keyword>
<dbReference type="Proteomes" id="UP000777935">
    <property type="component" value="Unassembled WGS sequence"/>
</dbReference>
<proteinExistence type="predicted"/>
<keyword evidence="3" id="KW-0378">Hydrolase</keyword>
<dbReference type="PANTHER" id="PTHR37946">
    <property type="entry name" value="SLL1969 PROTEIN"/>
    <property type="match status" value="1"/>
</dbReference>
<organism evidence="3 4">
    <name type="scientific">Parasulfitobacter algicola</name>
    <dbReference type="NCBI Taxonomy" id="2614809"/>
    <lineage>
        <taxon>Bacteria</taxon>
        <taxon>Pseudomonadati</taxon>
        <taxon>Pseudomonadota</taxon>
        <taxon>Alphaproteobacteria</taxon>
        <taxon>Rhodobacterales</taxon>
        <taxon>Roseobacteraceae</taxon>
        <taxon>Parasulfitobacter</taxon>
    </lineage>
</organism>
<keyword evidence="1" id="KW-0732">Signal</keyword>
<dbReference type="RefSeq" id="WP_174136546.1">
    <property type="nucleotide sequence ID" value="NZ_JABUFE010000003.1"/>
</dbReference>
<dbReference type="Pfam" id="PF05057">
    <property type="entry name" value="DUF676"/>
    <property type="match status" value="1"/>
</dbReference>
<sequence>MFKLGFIIFILSATASLAASNCVVLLHGLARTDASFTIMEAALSEAGYNVVNQNYPSTEGNIHDLASKTIPEAISKCEDYDQVNFVTHSMGGILIRAWLADEKPAALGRVVMLAPPNQGSEIVDTLGNYSAFEWINGPAGMELGTDTSSTPNILPSPDYEVGIIAGTVSLNPVLGSMIKGENDGKVSVQSTILDGMTDHIVLKTSHTFMMNNPLVIAQVAQFLENGKFKHTLSMEDALTDALDWKAVTHRVISRN</sequence>
<evidence type="ECO:0000259" key="2">
    <source>
        <dbReference type="Pfam" id="PF05057"/>
    </source>
</evidence>
<feature type="domain" description="DUF676" evidence="2">
    <location>
        <begin position="22"/>
        <end position="100"/>
    </location>
</feature>
<dbReference type="InterPro" id="IPR029058">
    <property type="entry name" value="AB_hydrolase_fold"/>
</dbReference>
<feature type="chain" id="PRO_5045775555" evidence="1">
    <location>
        <begin position="19"/>
        <end position="255"/>
    </location>
</feature>
<dbReference type="InterPro" id="IPR007751">
    <property type="entry name" value="DUF676_lipase-like"/>
</dbReference>
<dbReference type="SUPFAM" id="SSF53474">
    <property type="entry name" value="alpha/beta-Hydrolases"/>
    <property type="match status" value="1"/>
</dbReference>
<dbReference type="Gene3D" id="3.40.50.1820">
    <property type="entry name" value="alpha/beta hydrolase"/>
    <property type="match status" value="1"/>
</dbReference>
<evidence type="ECO:0000256" key="1">
    <source>
        <dbReference type="SAM" id="SignalP"/>
    </source>
</evidence>
<evidence type="ECO:0000313" key="4">
    <source>
        <dbReference type="Proteomes" id="UP000777935"/>
    </source>
</evidence>
<accession>A0ABX2IVT1</accession>
<reference evidence="3 4" key="1">
    <citation type="submission" date="2020-06" db="EMBL/GenBank/DDBJ databases">
        <title>Sulfitobacter algicola sp. nov., isolated from green algae.</title>
        <authorList>
            <person name="Wang C."/>
        </authorList>
    </citation>
    <scope>NUCLEOTIDE SEQUENCE [LARGE SCALE GENOMIC DNA]</scope>
    <source>
        <strain evidence="3 4">1151</strain>
    </source>
</reference>
<gene>
    <name evidence="3" type="ORF">HRQ87_06625</name>
</gene>
<evidence type="ECO:0000313" key="3">
    <source>
        <dbReference type="EMBL" id="NSX54474.1"/>
    </source>
</evidence>
<dbReference type="PANTHER" id="PTHR37946:SF1">
    <property type="entry name" value="SLL1969 PROTEIN"/>
    <property type="match status" value="1"/>
</dbReference>
<name>A0ABX2IVT1_9RHOB</name>
<feature type="signal peptide" evidence="1">
    <location>
        <begin position="1"/>
        <end position="18"/>
    </location>
</feature>
<comment type="caution">
    <text evidence="3">The sequence shown here is derived from an EMBL/GenBank/DDBJ whole genome shotgun (WGS) entry which is preliminary data.</text>
</comment>
<dbReference type="GO" id="GO:0016787">
    <property type="term" value="F:hydrolase activity"/>
    <property type="evidence" value="ECO:0007669"/>
    <property type="project" value="UniProtKB-KW"/>
</dbReference>
<protein>
    <submittedName>
        <fullName evidence="3">Alpha/beta hydrolase</fullName>
    </submittedName>
</protein>